<dbReference type="PANTHER" id="PTHR12677">
    <property type="entry name" value="GOLGI APPARATUS MEMBRANE PROTEIN TVP38-RELATED"/>
    <property type="match status" value="1"/>
</dbReference>
<name>A0A072MZB7_9GAMM</name>
<evidence type="ECO:0000256" key="6">
    <source>
        <dbReference type="RuleBase" id="RU366058"/>
    </source>
</evidence>
<dbReference type="Proteomes" id="UP000035057">
    <property type="component" value="Unassembled WGS sequence"/>
</dbReference>
<dbReference type="AlphaFoldDB" id="A0A072MZB7"/>
<feature type="transmembrane region" description="Helical" evidence="6">
    <location>
        <begin position="66"/>
        <end position="99"/>
    </location>
</feature>
<feature type="transmembrane region" description="Helical" evidence="6">
    <location>
        <begin position="127"/>
        <end position="147"/>
    </location>
</feature>
<comment type="subcellular location">
    <subcellularLocation>
        <location evidence="1 6">Cell membrane</location>
        <topology evidence="1 6">Multi-pass membrane protein</topology>
    </subcellularLocation>
</comment>
<gene>
    <name evidence="8" type="ORF">D777_03224</name>
</gene>
<keyword evidence="4 6" id="KW-1133">Transmembrane helix</keyword>
<feature type="transmembrane region" description="Helical" evidence="6">
    <location>
        <begin position="159"/>
        <end position="180"/>
    </location>
</feature>
<dbReference type="RefSeq" id="WP_036133918.1">
    <property type="nucleotide sequence ID" value="NZ_ANIE01000009.1"/>
</dbReference>
<dbReference type="PATRIC" id="fig|1137280.3.peg.3040"/>
<dbReference type="OrthoDB" id="7348996at2"/>
<evidence type="ECO:0000313" key="8">
    <source>
        <dbReference type="EMBL" id="KEF30048.1"/>
    </source>
</evidence>
<evidence type="ECO:0000256" key="4">
    <source>
        <dbReference type="ARBA" id="ARBA00022989"/>
    </source>
</evidence>
<dbReference type="PANTHER" id="PTHR12677:SF59">
    <property type="entry name" value="GOLGI APPARATUS MEMBRANE PROTEIN TVP38-RELATED"/>
    <property type="match status" value="1"/>
</dbReference>
<feature type="transmembrane region" description="Helical" evidence="6">
    <location>
        <begin position="7"/>
        <end position="26"/>
    </location>
</feature>
<evidence type="ECO:0000313" key="9">
    <source>
        <dbReference type="Proteomes" id="UP000035057"/>
    </source>
</evidence>
<dbReference type="GO" id="GO:0005886">
    <property type="term" value="C:plasma membrane"/>
    <property type="evidence" value="ECO:0007669"/>
    <property type="project" value="UniProtKB-SubCell"/>
</dbReference>
<proteinExistence type="inferred from homology"/>
<dbReference type="STRING" id="1137280.D777_03224"/>
<organism evidence="8 9">
    <name type="scientific">Marinobacter nitratireducens</name>
    <dbReference type="NCBI Taxonomy" id="1137280"/>
    <lineage>
        <taxon>Bacteria</taxon>
        <taxon>Pseudomonadati</taxon>
        <taxon>Pseudomonadota</taxon>
        <taxon>Gammaproteobacteria</taxon>
        <taxon>Pseudomonadales</taxon>
        <taxon>Marinobacteraceae</taxon>
        <taxon>Marinobacter</taxon>
    </lineage>
</organism>
<keyword evidence="2 6" id="KW-1003">Cell membrane</keyword>
<feature type="domain" description="VTT" evidence="7">
    <location>
        <begin position="63"/>
        <end position="178"/>
    </location>
</feature>
<dbReference type="Pfam" id="PF09335">
    <property type="entry name" value="VTT_dom"/>
    <property type="match status" value="1"/>
</dbReference>
<evidence type="ECO:0000256" key="1">
    <source>
        <dbReference type="ARBA" id="ARBA00004651"/>
    </source>
</evidence>
<keyword evidence="3 6" id="KW-0812">Transmembrane</keyword>
<evidence type="ECO:0000259" key="7">
    <source>
        <dbReference type="Pfam" id="PF09335"/>
    </source>
</evidence>
<accession>A0A072MZB7</accession>
<dbReference type="InterPro" id="IPR015414">
    <property type="entry name" value="TMEM64"/>
</dbReference>
<feature type="transmembrane region" description="Helical" evidence="6">
    <location>
        <begin position="38"/>
        <end position="59"/>
    </location>
</feature>
<keyword evidence="9" id="KW-1185">Reference proteome</keyword>
<reference evidence="8 9" key="1">
    <citation type="submission" date="2012-12" db="EMBL/GenBank/DDBJ databases">
        <title>Genome assembly of Marinobacter sp. AK21.</title>
        <authorList>
            <person name="Khatri I."/>
            <person name="Kumar R."/>
            <person name="Vaidya B."/>
            <person name="Subramanian S."/>
            <person name="Pinnaka A."/>
        </authorList>
    </citation>
    <scope>NUCLEOTIDE SEQUENCE [LARGE SCALE GENOMIC DNA]</scope>
    <source>
        <strain evidence="8 9">AK21</strain>
    </source>
</reference>
<dbReference type="InterPro" id="IPR032816">
    <property type="entry name" value="VTT_dom"/>
</dbReference>
<sequence length="222" mass="23954">MGKLLRWLLFGLLVLAAYLVIHFDWLDFMSDEKLVSSYLHSHGLFGLVLITTAGAVFTGVGAPRQLLAFVLGFSLGAVNGTLLSSIATALGAAGSFYAARVLLRTNLANRFERRMCQFDNLFREQTFLKILMVRLLPVGSNLITNLISGCSGIRFSPFLAGSFIGYIPQMLVFSLAGAGIGSADQYQVLLSAALFVVASLLGGILYRNHRARSLANSVSDTP</sequence>
<feature type="transmembrane region" description="Helical" evidence="6">
    <location>
        <begin position="186"/>
        <end position="206"/>
    </location>
</feature>
<comment type="caution">
    <text evidence="8">The sequence shown here is derived from an EMBL/GenBank/DDBJ whole genome shotgun (WGS) entry which is preliminary data.</text>
</comment>
<protein>
    <recommendedName>
        <fullName evidence="6">TVP38/TMEM64 family membrane protein</fullName>
    </recommendedName>
</protein>
<evidence type="ECO:0000256" key="2">
    <source>
        <dbReference type="ARBA" id="ARBA00022475"/>
    </source>
</evidence>
<evidence type="ECO:0000256" key="5">
    <source>
        <dbReference type="ARBA" id="ARBA00023136"/>
    </source>
</evidence>
<keyword evidence="5 6" id="KW-0472">Membrane</keyword>
<dbReference type="EMBL" id="ANIE01000009">
    <property type="protein sequence ID" value="KEF30048.1"/>
    <property type="molecule type" value="Genomic_DNA"/>
</dbReference>
<evidence type="ECO:0000256" key="3">
    <source>
        <dbReference type="ARBA" id="ARBA00022692"/>
    </source>
</evidence>
<comment type="similarity">
    <text evidence="6">Belongs to the TVP38/TMEM64 family.</text>
</comment>